<feature type="transmembrane region" description="Helical" evidence="2">
    <location>
        <begin position="12"/>
        <end position="30"/>
    </location>
</feature>
<comment type="caution">
    <text evidence="3">The sequence shown here is derived from an EMBL/GenBank/DDBJ whole genome shotgun (WGS) entry which is preliminary data.</text>
</comment>
<evidence type="ECO:0000313" key="4">
    <source>
        <dbReference type="Proteomes" id="UP001603857"/>
    </source>
</evidence>
<organism evidence="3 4">
    <name type="scientific">Flemingia macrophylla</name>
    <dbReference type="NCBI Taxonomy" id="520843"/>
    <lineage>
        <taxon>Eukaryota</taxon>
        <taxon>Viridiplantae</taxon>
        <taxon>Streptophyta</taxon>
        <taxon>Embryophyta</taxon>
        <taxon>Tracheophyta</taxon>
        <taxon>Spermatophyta</taxon>
        <taxon>Magnoliopsida</taxon>
        <taxon>eudicotyledons</taxon>
        <taxon>Gunneridae</taxon>
        <taxon>Pentapetalae</taxon>
        <taxon>rosids</taxon>
        <taxon>fabids</taxon>
        <taxon>Fabales</taxon>
        <taxon>Fabaceae</taxon>
        <taxon>Papilionoideae</taxon>
        <taxon>50 kb inversion clade</taxon>
        <taxon>NPAAA clade</taxon>
        <taxon>indigoferoid/millettioid clade</taxon>
        <taxon>Phaseoleae</taxon>
        <taxon>Flemingia</taxon>
    </lineage>
</organism>
<evidence type="ECO:0000256" key="2">
    <source>
        <dbReference type="SAM" id="Phobius"/>
    </source>
</evidence>
<keyword evidence="2" id="KW-0472">Membrane</keyword>
<dbReference type="Proteomes" id="UP001603857">
    <property type="component" value="Unassembled WGS sequence"/>
</dbReference>
<accession>A0ABD1M738</accession>
<keyword evidence="2" id="KW-1133">Transmembrane helix</keyword>
<protein>
    <submittedName>
        <fullName evidence="3">Uncharacterized protein</fullName>
    </submittedName>
</protein>
<dbReference type="AlphaFoldDB" id="A0ABD1M738"/>
<sequence>MVVVIWCIKIKGSLFTAIFNPLMLVMVALVDHTMLNKKLHLRRLPNFSKSPKILGVFIGSGRPDQPGDPIQSNPDFDPNQTSSGPTRTNPTKPDSDRFGQGQPRVALLTNAYAPGLRAPRSADHYLGCRRLPPPHPLLRAGLGCCFSSYDWIFCNNLLALLSHVHQ</sequence>
<keyword evidence="2" id="KW-0812">Transmembrane</keyword>
<dbReference type="EMBL" id="JBGMDY010000006">
    <property type="protein sequence ID" value="KAL2330905.1"/>
    <property type="molecule type" value="Genomic_DNA"/>
</dbReference>
<feature type="compositionally biased region" description="Polar residues" evidence="1">
    <location>
        <begin position="70"/>
        <end position="92"/>
    </location>
</feature>
<reference evidence="3 4" key="1">
    <citation type="submission" date="2024-08" db="EMBL/GenBank/DDBJ databases">
        <title>Insights into the chromosomal genome structure of Flemingia macrophylla.</title>
        <authorList>
            <person name="Ding Y."/>
            <person name="Zhao Y."/>
            <person name="Bi W."/>
            <person name="Wu M."/>
            <person name="Zhao G."/>
            <person name="Gong Y."/>
            <person name="Li W."/>
            <person name="Zhang P."/>
        </authorList>
    </citation>
    <scope>NUCLEOTIDE SEQUENCE [LARGE SCALE GENOMIC DNA]</scope>
    <source>
        <strain evidence="3">DYQJB</strain>
        <tissue evidence="3">Leaf</tissue>
    </source>
</reference>
<evidence type="ECO:0000313" key="3">
    <source>
        <dbReference type="EMBL" id="KAL2330905.1"/>
    </source>
</evidence>
<gene>
    <name evidence="3" type="ORF">Fmac_018486</name>
</gene>
<keyword evidence="4" id="KW-1185">Reference proteome</keyword>
<evidence type="ECO:0000256" key="1">
    <source>
        <dbReference type="SAM" id="MobiDB-lite"/>
    </source>
</evidence>
<feature type="region of interest" description="Disordered" evidence="1">
    <location>
        <begin position="63"/>
        <end position="100"/>
    </location>
</feature>
<name>A0ABD1M738_9FABA</name>
<proteinExistence type="predicted"/>